<evidence type="ECO:0000313" key="2">
    <source>
        <dbReference type="Proteomes" id="UP000005239"/>
    </source>
</evidence>
<reference evidence="1" key="2">
    <citation type="submission" date="2022-06" db="UniProtKB">
        <authorList>
            <consortium name="EnsemblMetazoa"/>
        </authorList>
    </citation>
    <scope>IDENTIFICATION</scope>
    <source>
        <strain evidence="1">PS312</strain>
    </source>
</reference>
<evidence type="ECO:0000313" key="1">
    <source>
        <dbReference type="EnsemblMetazoa" id="PPA03395.1"/>
    </source>
</evidence>
<accession>A0A8R1U3M4</accession>
<reference evidence="2" key="1">
    <citation type="journal article" date="2008" name="Nat. Genet.">
        <title>The Pristionchus pacificus genome provides a unique perspective on nematode lifestyle and parasitism.</title>
        <authorList>
            <person name="Dieterich C."/>
            <person name="Clifton S.W."/>
            <person name="Schuster L.N."/>
            <person name="Chinwalla A."/>
            <person name="Delehaunty K."/>
            <person name="Dinkelacker I."/>
            <person name="Fulton L."/>
            <person name="Fulton R."/>
            <person name="Godfrey J."/>
            <person name="Minx P."/>
            <person name="Mitreva M."/>
            <person name="Roeseler W."/>
            <person name="Tian H."/>
            <person name="Witte H."/>
            <person name="Yang S.P."/>
            <person name="Wilson R.K."/>
            <person name="Sommer R.J."/>
        </authorList>
    </citation>
    <scope>NUCLEOTIDE SEQUENCE [LARGE SCALE GENOMIC DNA]</scope>
    <source>
        <strain evidence="2">PS312</strain>
    </source>
</reference>
<gene>
    <name evidence="1" type="primary">WBGene00092949</name>
</gene>
<organism evidence="1 2">
    <name type="scientific">Pristionchus pacificus</name>
    <name type="common">Parasitic nematode worm</name>
    <dbReference type="NCBI Taxonomy" id="54126"/>
    <lineage>
        <taxon>Eukaryota</taxon>
        <taxon>Metazoa</taxon>
        <taxon>Ecdysozoa</taxon>
        <taxon>Nematoda</taxon>
        <taxon>Chromadorea</taxon>
        <taxon>Rhabditida</taxon>
        <taxon>Rhabditina</taxon>
        <taxon>Diplogasteromorpha</taxon>
        <taxon>Diplogasteroidea</taxon>
        <taxon>Neodiplogasteridae</taxon>
        <taxon>Pristionchus</taxon>
    </lineage>
</organism>
<dbReference type="Proteomes" id="UP000005239">
    <property type="component" value="Unassembled WGS sequence"/>
</dbReference>
<keyword evidence="2" id="KW-1185">Reference proteome</keyword>
<dbReference type="EnsemblMetazoa" id="PPA03395.1">
    <property type="protein sequence ID" value="PPA03395.1"/>
    <property type="gene ID" value="WBGene00092949"/>
</dbReference>
<dbReference type="AlphaFoldDB" id="A0A2A6CU94"/>
<accession>A0A2A6CU94</accession>
<sequence length="159" mass="18592">MAASLPTSHAEESPEDLKVAVILTLVDVLNKVEHIIPDEKVVPIEQLVPRKKREFDASEFEEPFPFIDDMTYSEEKEMKRLLGGFSNYPSRKVTFSSPLEHCLEYMPPPPPTVMQRTLTFIRKVGRYLCITEPDDEDYYEEEEEPILDYKDYRRYGIRG</sequence>
<proteinExistence type="predicted"/>
<protein>
    <submittedName>
        <fullName evidence="1">Uncharacterized protein</fullName>
    </submittedName>
</protein>
<name>A0A2A6CU94_PRIPA</name>